<dbReference type="EMBL" id="JAUSUA010000003">
    <property type="protein sequence ID" value="MDQ0207534.1"/>
    <property type="molecule type" value="Genomic_DNA"/>
</dbReference>
<organism evidence="1 2">
    <name type="scientific">Alkalicoccobacillus murimartini</name>
    <dbReference type="NCBI Taxonomy" id="171685"/>
    <lineage>
        <taxon>Bacteria</taxon>
        <taxon>Bacillati</taxon>
        <taxon>Bacillota</taxon>
        <taxon>Bacilli</taxon>
        <taxon>Bacillales</taxon>
        <taxon>Bacillaceae</taxon>
        <taxon>Alkalicoccobacillus</taxon>
    </lineage>
</organism>
<evidence type="ECO:0000313" key="1">
    <source>
        <dbReference type="EMBL" id="MDQ0207534.1"/>
    </source>
</evidence>
<proteinExistence type="predicted"/>
<dbReference type="RefSeq" id="WP_306982907.1">
    <property type="nucleotide sequence ID" value="NZ_JAUSUA010000003.1"/>
</dbReference>
<name>A0ABT9YIM0_9BACI</name>
<keyword evidence="2" id="KW-1185">Reference proteome</keyword>
<comment type="caution">
    <text evidence="1">The sequence shown here is derived from an EMBL/GenBank/DDBJ whole genome shotgun (WGS) entry which is preliminary data.</text>
</comment>
<dbReference type="PROSITE" id="PS51257">
    <property type="entry name" value="PROKAR_LIPOPROTEIN"/>
    <property type="match status" value="1"/>
</dbReference>
<gene>
    <name evidence="1" type="ORF">J2S05_002335</name>
</gene>
<evidence type="ECO:0000313" key="2">
    <source>
        <dbReference type="Proteomes" id="UP001225034"/>
    </source>
</evidence>
<protein>
    <recommendedName>
        <fullName evidence="3">Lipoprotein</fullName>
    </recommendedName>
</protein>
<reference evidence="1 2" key="1">
    <citation type="submission" date="2023-07" db="EMBL/GenBank/DDBJ databases">
        <title>Genomic Encyclopedia of Type Strains, Phase IV (KMG-IV): sequencing the most valuable type-strain genomes for metagenomic binning, comparative biology and taxonomic classification.</title>
        <authorList>
            <person name="Goeker M."/>
        </authorList>
    </citation>
    <scope>NUCLEOTIDE SEQUENCE [LARGE SCALE GENOMIC DNA]</scope>
    <source>
        <strain evidence="1 2">DSM 19154</strain>
    </source>
</reference>
<accession>A0ABT9YIM0</accession>
<evidence type="ECO:0008006" key="3">
    <source>
        <dbReference type="Google" id="ProtNLM"/>
    </source>
</evidence>
<sequence>MKSLLYLISCTIFLMACGNPGYEPRYFSGESEHFQGEIELELKPTTEATFETAHVELTYSGEGEYKGSIRIETIEGYGIPSTSSGASPNEEGVYMKEYGNYGVEGAYENGGNFGIEIHWRDGGEEHSESIYFEEMDDS</sequence>
<dbReference type="Proteomes" id="UP001225034">
    <property type="component" value="Unassembled WGS sequence"/>
</dbReference>